<evidence type="ECO:0000313" key="2">
    <source>
        <dbReference type="Proteomes" id="UP000315995"/>
    </source>
</evidence>
<dbReference type="OrthoDB" id="9793854at2"/>
<dbReference type="RefSeq" id="WP_141198594.1">
    <property type="nucleotide sequence ID" value="NZ_CP041186.1"/>
</dbReference>
<reference evidence="1 2" key="1">
    <citation type="submission" date="2019-06" db="EMBL/GenBank/DDBJ databases">
        <title>Persicimonas caeni gen. nov., sp. nov., a predatory bacterium isolated from solar saltern.</title>
        <authorList>
            <person name="Wang S."/>
        </authorList>
    </citation>
    <scope>NUCLEOTIDE SEQUENCE [LARGE SCALE GENOMIC DNA]</scope>
    <source>
        <strain evidence="1 2">YN101</strain>
    </source>
</reference>
<proteinExistence type="predicted"/>
<dbReference type="AlphaFoldDB" id="A0A4Y6PVU4"/>
<organism evidence="1 2">
    <name type="scientific">Persicimonas caeni</name>
    <dbReference type="NCBI Taxonomy" id="2292766"/>
    <lineage>
        <taxon>Bacteria</taxon>
        <taxon>Deltaproteobacteria</taxon>
        <taxon>Bradymonadales</taxon>
        <taxon>Bradymonadaceae</taxon>
        <taxon>Persicimonas</taxon>
    </lineage>
</organism>
<protein>
    <recommendedName>
        <fullName evidence="3">Wadjet protein JetD C-terminal domain-containing protein</fullName>
    </recommendedName>
</protein>
<evidence type="ECO:0000313" key="1">
    <source>
        <dbReference type="EMBL" id="QDG52117.1"/>
    </source>
</evidence>
<gene>
    <name evidence="1" type="ORF">FIV42_15605</name>
</gene>
<keyword evidence="2" id="KW-1185">Reference proteome</keyword>
<accession>A0A4Y6PVU4</accession>
<dbReference type="EMBL" id="CP041186">
    <property type="protein sequence ID" value="QDG52117.1"/>
    <property type="molecule type" value="Genomic_DNA"/>
</dbReference>
<name>A0A4Y6PVU4_PERCE</name>
<sequence>MSVDALADRLARLLDEGSCPASALSRAMRRRLQPLFNLGVLVERRAGAGFRVQLTSPEALLRWIAREYPYGLDGTDKELPSRARGMANFADSKRGRGVDASLLQLRGFGDAVLRHADGDMPVAELTRRFGVASLVLEEPFEWAFSGRLTIVENLEFFLSVEHLITDVEVALWSRGRTSSRVLNWLASPPMAQATVIHAGDYDPVGLDEYLKLADALSLVGESTRVELFVPDDFVERLQRFGRAELLSDSAEVLERVRSQADDAVRGVLAEIDRIGKGLEQEGLLISLDGA</sequence>
<accession>A0A5B8Y7T1</accession>
<evidence type="ECO:0008006" key="3">
    <source>
        <dbReference type="Google" id="ProtNLM"/>
    </source>
</evidence>
<dbReference type="Proteomes" id="UP000315995">
    <property type="component" value="Chromosome"/>
</dbReference>